<organism evidence="1 2">
    <name type="scientific">Streptomyces polygonati</name>
    <dbReference type="NCBI Taxonomy" id="1617087"/>
    <lineage>
        <taxon>Bacteria</taxon>
        <taxon>Bacillati</taxon>
        <taxon>Actinomycetota</taxon>
        <taxon>Actinomycetes</taxon>
        <taxon>Kitasatosporales</taxon>
        <taxon>Streptomycetaceae</taxon>
        <taxon>Streptomyces</taxon>
    </lineage>
</organism>
<sequence>MARSRNEKLAQVIAQAGWSHAQLAAAVVRVATENGISACTAVGRSHVTYWVGGTVPSGEAPLVLREALSRRLGRHLTLDEIGLADSSATAVGALDWRTDALVSLAELGRVEVDEERRRLLSRSAYSLAALALPSPSRPEPAARPVARAGGGRTLTVGAADVEAVRDMVRFFSQIDQKRGGGHGRTAVVAYLRTEALGYLNGSFADDHVRRAMFSAAGELAYLAAWMAFDNDEHAVAQPYFTTAVKLAVEAEDAPLAGHILRAMAHQALELGHGPEAARIASASVEGDRYRLASPRERALLGVVHARALAHIGDQRGSAAALLRAEDDLASAGPGREEPGRTFFFGEASLAHETARTLQASGDTGGALREFRRSVRTRNATSFSRTHAVTLGYLGSIQATTGRVEEACATWNRALDTMAGVTSGRTRQTVVDMRRTLSPFRRRGIDAVAELDMRAAQFLGRPVA</sequence>
<reference evidence="2" key="1">
    <citation type="journal article" date="2019" name="Int. J. Syst. Evol. Microbiol.">
        <title>The Global Catalogue of Microorganisms (GCM) 10K type strain sequencing project: providing services to taxonomists for standard genome sequencing and annotation.</title>
        <authorList>
            <consortium name="The Broad Institute Genomics Platform"/>
            <consortium name="The Broad Institute Genome Sequencing Center for Infectious Disease"/>
            <person name="Wu L."/>
            <person name="Ma J."/>
        </authorList>
    </citation>
    <scope>NUCLEOTIDE SEQUENCE [LARGE SCALE GENOMIC DNA]</scope>
    <source>
        <strain evidence="2">CGMCC 4.7237</strain>
    </source>
</reference>
<dbReference type="InterPro" id="IPR011990">
    <property type="entry name" value="TPR-like_helical_dom_sf"/>
</dbReference>
<dbReference type="EMBL" id="JBHSBB010000005">
    <property type="protein sequence ID" value="MFC4030745.1"/>
    <property type="molecule type" value="Genomic_DNA"/>
</dbReference>
<accession>A0ABV8HIX0</accession>
<evidence type="ECO:0000313" key="2">
    <source>
        <dbReference type="Proteomes" id="UP001595765"/>
    </source>
</evidence>
<dbReference type="Gene3D" id="1.25.40.10">
    <property type="entry name" value="Tetratricopeptide repeat domain"/>
    <property type="match status" value="1"/>
</dbReference>
<name>A0ABV8HIX0_9ACTN</name>
<keyword evidence="2" id="KW-1185">Reference proteome</keyword>
<protein>
    <submittedName>
        <fullName evidence="1">Tat pathway signal protein</fullName>
    </submittedName>
</protein>
<dbReference type="SUPFAM" id="SSF48452">
    <property type="entry name" value="TPR-like"/>
    <property type="match status" value="1"/>
</dbReference>
<dbReference type="RefSeq" id="WP_386426341.1">
    <property type="nucleotide sequence ID" value="NZ_JBHSBB010000005.1"/>
</dbReference>
<dbReference type="Proteomes" id="UP001595765">
    <property type="component" value="Unassembled WGS sequence"/>
</dbReference>
<comment type="caution">
    <text evidence="1">The sequence shown here is derived from an EMBL/GenBank/DDBJ whole genome shotgun (WGS) entry which is preliminary data.</text>
</comment>
<evidence type="ECO:0000313" key="1">
    <source>
        <dbReference type="EMBL" id="MFC4030745.1"/>
    </source>
</evidence>
<proteinExistence type="predicted"/>
<gene>
    <name evidence="1" type="ORF">ACFO3J_04600</name>
</gene>